<keyword evidence="1" id="KW-0812">Transmembrane</keyword>
<keyword evidence="1" id="KW-0472">Membrane</keyword>
<dbReference type="Proteomes" id="UP000315440">
    <property type="component" value="Unassembled WGS sequence"/>
</dbReference>
<name>A0A5C5ZM34_9BACT</name>
<keyword evidence="1" id="KW-1133">Transmembrane helix</keyword>
<dbReference type="RefSeq" id="WP_146399535.1">
    <property type="nucleotide sequence ID" value="NZ_SJPQ01000002.1"/>
</dbReference>
<comment type="caution">
    <text evidence="2">The sequence shown here is derived from an EMBL/GenBank/DDBJ whole genome shotgun (WGS) entry which is preliminary data.</text>
</comment>
<evidence type="ECO:0000313" key="3">
    <source>
        <dbReference type="Proteomes" id="UP000315440"/>
    </source>
</evidence>
<proteinExistence type="predicted"/>
<organism evidence="2 3">
    <name type="scientific">Pseudobythopirellula maris</name>
    <dbReference type="NCBI Taxonomy" id="2527991"/>
    <lineage>
        <taxon>Bacteria</taxon>
        <taxon>Pseudomonadati</taxon>
        <taxon>Planctomycetota</taxon>
        <taxon>Planctomycetia</taxon>
        <taxon>Pirellulales</taxon>
        <taxon>Lacipirellulaceae</taxon>
        <taxon>Pseudobythopirellula</taxon>
    </lineage>
</organism>
<dbReference type="EMBL" id="SJPQ01000002">
    <property type="protein sequence ID" value="TWT88459.1"/>
    <property type="molecule type" value="Genomic_DNA"/>
</dbReference>
<reference evidence="2 3" key="1">
    <citation type="submission" date="2019-02" db="EMBL/GenBank/DDBJ databases">
        <title>Deep-cultivation of Planctomycetes and their phenomic and genomic characterization uncovers novel biology.</title>
        <authorList>
            <person name="Wiegand S."/>
            <person name="Jogler M."/>
            <person name="Boedeker C."/>
            <person name="Pinto D."/>
            <person name="Vollmers J."/>
            <person name="Rivas-Marin E."/>
            <person name="Kohn T."/>
            <person name="Peeters S.H."/>
            <person name="Heuer A."/>
            <person name="Rast P."/>
            <person name="Oberbeckmann S."/>
            <person name="Bunk B."/>
            <person name="Jeske O."/>
            <person name="Meyerdierks A."/>
            <person name="Storesund J.E."/>
            <person name="Kallscheuer N."/>
            <person name="Luecker S."/>
            <person name="Lage O.M."/>
            <person name="Pohl T."/>
            <person name="Merkel B.J."/>
            <person name="Hornburger P."/>
            <person name="Mueller R.-W."/>
            <person name="Bruemmer F."/>
            <person name="Labrenz M."/>
            <person name="Spormann A.M."/>
            <person name="Op Den Camp H."/>
            <person name="Overmann J."/>
            <person name="Amann R."/>
            <person name="Jetten M.S.M."/>
            <person name="Mascher T."/>
            <person name="Medema M.H."/>
            <person name="Devos D.P."/>
            <person name="Kaster A.-K."/>
            <person name="Ovreas L."/>
            <person name="Rohde M."/>
            <person name="Galperin M.Y."/>
            <person name="Jogler C."/>
        </authorList>
    </citation>
    <scope>NUCLEOTIDE SEQUENCE [LARGE SCALE GENOMIC DNA]</scope>
    <source>
        <strain evidence="2 3">Mal64</strain>
    </source>
</reference>
<keyword evidence="3" id="KW-1185">Reference proteome</keyword>
<evidence type="ECO:0000313" key="2">
    <source>
        <dbReference type="EMBL" id="TWT88459.1"/>
    </source>
</evidence>
<dbReference type="AlphaFoldDB" id="A0A5C5ZM34"/>
<sequence length="123" mass="12831">MNAIETNKKPSCAFIVVTVFVFFVVAFILAMFFALDIGILGTATLPGGAVMSIDAGTEGFSASEGAHGTVVEIAGRDLEFTPTAVLVDGAILLELEDPIQQAKLTTSSDGVHLEIDGKSYPLP</sequence>
<feature type="transmembrane region" description="Helical" evidence="1">
    <location>
        <begin position="12"/>
        <end position="35"/>
    </location>
</feature>
<gene>
    <name evidence="2" type="ORF">Mal64_19410</name>
</gene>
<accession>A0A5C5ZM34</accession>
<protein>
    <submittedName>
        <fullName evidence="2">Uncharacterized protein</fullName>
    </submittedName>
</protein>
<evidence type="ECO:0000256" key="1">
    <source>
        <dbReference type="SAM" id="Phobius"/>
    </source>
</evidence>